<keyword evidence="1 5" id="KW-0449">Lipoprotein</keyword>
<dbReference type="GO" id="GO:0009252">
    <property type="term" value="P:peptidoglycan biosynthetic process"/>
    <property type="evidence" value="ECO:0007669"/>
    <property type="project" value="UniProtKB-UniRule"/>
</dbReference>
<keyword evidence="1 4" id="KW-0732">Signal</keyword>
<dbReference type="Pfam" id="PF13036">
    <property type="entry name" value="LpoB"/>
    <property type="match status" value="1"/>
</dbReference>
<dbReference type="Proteomes" id="UP000255129">
    <property type="component" value="Unassembled WGS sequence"/>
</dbReference>
<evidence type="ECO:0000256" key="1">
    <source>
        <dbReference type="HAMAP-Rule" id="MF_01889"/>
    </source>
</evidence>
<evidence type="ECO:0000256" key="4">
    <source>
        <dbReference type="SAM" id="SignalP"/>
    </source>
</evidence>
<comment type="similarity">
    <text evidence="1">Belongs to the LpoB family.</text>
</comment>
<dbReference type="PANTHER" id="PTHR40593:SF1">
    <property type="entry name" value="PENICILLIN-BINDING PROTEIN ACTIVATOR LPOB"/>
    <property type="match status" value="1"/>
</dbReference>
<dbReference type="InterPro" id="IPR014094">
    <property type="entry name" value="LpoB"/>
</dbReference>
<comment type="function">
    <text evidence="1">Regulator of peptidoglycan synthesis that is essential for the function of penicillin-binding protein 1B (PBP1b).</text>
</comment>
<feature type="chain" id="PRO_5016697427" description="Penicillin-binding protein activator LpoB" evidence="4">
    <location>
        <begin position="23"/>
        <end position="197"/>
    </location>
</feature>
<keyword evidence="1" id="KW-0573">Peptidoglycan synthesis</keyword>
<comment type="subcellular location">
    <subcellularLocation>
        <location evidence="1">Cell outer membrane</location>
        <topology evidence="1">Lipid-anchor</topology>
        <orientation evidence="1">Periplasmic side</orientation>
    </subcellularLocation>
</comment>
<dbReference type="RefSeq" id="WP_006815415.1">
    <property type="nucleotide sequence ID" value="NZ_AP018946.1"/>
</dbReference>
<dbReference type="GO" id="GO:0008360">
    <property type="term" value="P:regulation of cell shape"/>
    <property type="evidence" value="ECO:0007669"/>
    <property type="project" value="UniProtKB-KW"/>
</dbReference>
<name>A0A379G4L0_9GAMM</name>
<keyword evidence="1" id="KW-0133">Cell shape</keyword>
<organism evidence="5 6">
    <name type="scientific">Providencia rustigianii</name>
    <dbReference type="NCBI Taxonomy" id="158850"/>
    <lineage>
        <taxon>Bacteria</taxon>
        <taxon>Pseudomonadati</taxon>
        <taxon>Pseudomonadota</taxon>
        <taxon>Gammaproteobacteria</taxon>
        <taxon>Enterobacterales</taxon>
        <taxon>Morganellaceae</taxon>
        <taxon>Providencia</taxon>
    </lineage>
</organism>
<keyword evidence="1" id="KW-0472">Membrane</keyword>
<dbReference type="OrthoDB" id="6466283at2"/>
<gene>
    <name evidence="1 5" type="primary">lpoB</name>
    <name evidence="5" type="ORF">NCTC12026_02288</name>
</gene>
<protein>
    <recommendedName>
        <fullName evidence="1 2">Penicillin-binding protein activator LpoB</fullName>
        <shortName evidence="1">PBP activator LpoB</shortName>
    </recommendedName>
</protein>
<reference evidence="5 6" key="1">
    <citation type="submission" date="2018-06" db="EMBL/GenBank/DDBJ databases">
        <authorList>
            <consortium name="Pathogen Informatics"/>
            <person name="Doyle S."/>
        </authorList>
    </citation>
    <scope>NUCLEOTIDE SEQUENCE [LARGE SCALE GENOMIC DNA]</scope>
    <source>
        <strain evidence="5 6">NCTC12026</strain>
    </source>
</reference>
<evidence type="ECO:0000256" key="2">
    <source>
        <dbReference type="NCBIfam" id="TIGR02722"/>
    </source>
</evidence>
<dbReference type="PROSITE" id="PS51257">
    <property type="entry name" value="PROKAR_LIPOPROTEIN"/>
    <property type="match status" value="1"/>
</dbReference>
<dbReference type="GO" id="GO:0030234">
    <property type="term" value="F:enzyme regulator activity"/>
    <property type="evidence" value="ECO:0007669"/>
    <property type="project" value="UniProtKB-UniRule"/>
</dbReference>
<feature type="region of interest" description="Disordered" evidence="3">
    <location>
        <begin position="18"/>
        <end position="39"/>
    </location>
</feature>
<keyword evidence="1" id="KW-0998">Cell outer membrane</keyword>
<accession>A0A379G4L0</accession>
<dbReference type="HAMAP" id="MF_01889">
    <property type="entry name" value="LpoB"/>
    <property type="match status" value="1"/>
</dbReference>
<proteinExistence type="inferred from homology"/>
<dbReference type="Gene3D" id="3.40.50.10610">
    <property type="entry name" value="ABC-type transport auxiliary lipoprotein component"/>
    <property type="match status" value="1"/>
</dbReference>
<dbReference type="PANTHER" id="PTHR40593">
    <property type="entry name" value="PENICILLIN-BINDING PROTEIN ACTIVATOR LPOB"/>
    <property type="match status" value="1"/>
</dbReference>
<sequence length="197" mass="21106">MKRILLVAAAAFVLAGCPSVPQGPTTKPPIVPVQPDTQHPDELPVVTPPPTDTVPMPPKQQTVDWSSSLQPLVNQMVADDGVVSGKVLLVDSVKNNTNGNLPTQAITTELTKVVSNTNKFKVVSPNVVNAARRTLGLSQDDSLVTRSKAIGLGRYVQAEYVIYSVISGSTKDRSIEMQLMEVQSGEIVWSGKHGIEQ</sequence>
<dbReference type="GO" id="GO:0031241">
    <property type="term" value="C:periplasmic side of cell outer membrane"/>
    <property type="evidence" value="ECO:0007669"/>
    <property type="project" value="UniProtKB-UniRule"/>
</dbReference>
<dbReference type="EMBL" id="UGUA01000002">
    <property type="protein sequence ID" value="SUC35887.1"/>
    <property type="molecule type" value="Genomic_DNA"/>
</dbReference>
<dbReference type="AlphaFoldDB" id="A0A379G4L0"/>
<keyword evidence="1" id="KW-0564">Palmitate</keyword>
<feature type="signal peptide" evidence="4">
    <location>
        <begin position="1"/>
        <end position="22"/>
    </location>
</feature>
<dbReference type="NCBIfam" id="TIGR02722">
    <property type="entry name" value="lp"/>
    <property type="match status" value="1"/>
</dbReference>
<evidence type="ECO:0000256" key="3">
    <source>
        <dbReference type="SAM" id="MobiDB-lite"/>
    </source>
</evidence>
<evidence type="ECO:0000313" key="6">
    <source>
        <dbReference type="Proteomes" id="UP000255129"/>
    </source>
</evidence>
<evidence type="ECO:0000313" key="5">
    <source>
        <dbReference type="EMBL" id="SUC35887.1"/>
    </source>
</evidence>
<comment type="subunit">
    <text evidence="1">Interacts with PBP1b.</text>
</comment>